<dbReference type="GO" id="GO:0016747">
    <property type="term" value="F:acyltransferase activity, transferring groups other than amino-acyl groups"/>
    <property type="evidence" value="ECO:0007669"/>
    <property type="project" value="InterPro"/>
</dbReference>
<dbReference type="PROSITE" id="PS51186">
    <property type="entry name" value="GNAT"/>
    <property type="match status" value="1"/>
</dbReference>
<name>A0A6A6DMZ1_9PEZI</name>
<dbReference type="Proteomes" id="UP000800200">
    <property type="component" value="Unassembled WGS sequence"/>
</dbReference>
<keyword evidence="3" id="KW-1185">Reference proteome</keyword>
<dbReference type="EMBL" id="ML994668">
    <property type="protein sequence ID" value="KAF2179310.1"/>
    <property type="molecule type" value="Genomic_DNA"/>
</dbReference>
<keyword evidence="2" id="KW-0012">Acyltransferase</keyword>
<keyword evidence="2" id="KW-0808">Transferase</keyword>
<evidence type="ECO:0000259" key="1">
    <source>
        <dbReference type="PROSITE" id="PS51186"/>
    </source>
</evidence>
<organism evidence="2 3">
    <name type="scientific">Zopfia rhizophila CBS 207.26</name>
    <dbReference type="NCBI Taxonomy" id="1314779"/>
    <lineage>
        <taxon>Eukaryota</taxon>
        <taxon>Fungi</taxon>
        <taxon>Dikarya</taxon>
        <taxon>Ascomycota</taxon>
        <taxon>Pezizomycotina</taxon>
        <taxon>Dothideomycetes</taxon>
        <taxon>Dothideomycetes incertae sedis</taxon>
        <taxon>Zopfiaceae</taxon>
        <taxon>Zopfia</taxon>
    </lineage>
</organism>
<dbReference type="PANTHER" id="PTHR42791">
    <property type="entry name" value="GNAT FAMILY ACETYLTRANSFERASE"/>
    <property type="match status" value="1"/>
</dbReference>
<protein>
    <submittedName>
        <fullName evidence="2">Acyl-CoA N-acyltransferase</fullName>
    </submittedName>
</protein>
<dbReference type="InterPro" id="IPR016181">
    <property type="entry name" value="Acyl_CoA_acyltransferase"/>
</dbReference>
<evidence type="ECO:0000313" key="3">
    <source>
        <dbReference type="Proteomes" id="UP000800200"/>
    </source>
</evidence>
<dbReference type="Pfam" id="PF00583">
    <property type="entry name" value="Acetyltransf_1"/>
    <property type="match status" value="1"/>
</dbReference>
<dbReference type="PANTHER" id="PTHR42791:SF1">
    <property type="entry name" value="N-ACETYLTRANSFERASE DOMAIN-CONTAINING PROTEIN"/>
    <property type="match status" value="1"/>
</dbReference>
<dbReference type="InterPro" id="IPR000182">
    <property type="entry name" value="GNAT_dom"/>
</dbReference>
<proteinExistence type="predicted"/>
<sequence>MPVNLRVRPALQREAHALAMVGAVAFLDDPFDAYLYPKRKANLNAYRRLYRQKVDAAIHEPLCWVIVAQIPPESEGVTNGTSTEPSPGPLAGYAIWIRESSEERKNEVRRRLHVAGLHDSGAVLSMATRLKHGLLNSRLAEAVRDLCNPVVDRDRSNAFWKACQDSSEDMDEPEEHWYLQELAVAPMYRRRGVGGALVDWGLDWARKEEIPVLLNSTSMGTSLYQKAGFVQYGVWRWGNAPDMAWTLMQWSPSTCKWGSSTLR</sequence>
<dbReference type="SUPFAM" id="SSF55729">
    <property type="entry name" value="Acyl-CoA N-acyltransferases (Nat)"/>
    <property type="match status" value="1"/>
</dbReference>
<dbReference type="AlphaFoldDB" id="A0A6A6DMZ1"/>
<dbReference type="CDD" id="cd04301">
    <property type="entry name" value="NAT_SF"/>
    <property type="match status" value="1"/>
</dbReference>
<reference evidence="2" key="1">
    <citation type="journal article" date="2020" name="Stud. Mycol.">
        <title>101 Dothideomycetes genomes: a test case for predicting lifestyles and emergence of pathogens.</title>
        <authorList>
            <person name="Haridas S."/>
            <person name="Albert R."/>
            <person name="Binder M."/>
            <person name="Bloem J."/>
            <person name="Labutti K."/>
            <person name="Salamov A."/>
            <person name="Andreopoulos B."/>
            <person name="Baker S."/>
            <person name="Barry K."/>
            <person name="Bills G."/>
            <person name="Bluhm B."/>
            <person name="Cannon C."/>
            <person name="Castanera R."/>
            <person name="Culley D."/>
            <person name="Daum C."/>
            <person name="Ezra D."/>
            <person name="Gonzalez J."/>
            <person name="Henrissat B."/>
            <person name="Kuo A."/>
            <person name="Liang C."/>
            <person name="Lipzen A."/>
            <person name="Lutzoni F."/>
            <person name="Magnuson J."/>
            <person name="Mondo S."/>
            <person name="Nolan M."/>
            <person name="Ohm R."/>
            <person name="Pangilinan J."/>
            <person name="Park H.-J."/>
            <person name="Ramirez L."/>
            <person name="Alfaro M."/>
            <person name="Sun H."/>
            <person name="Tritt A."/>
            <person name="Yoshinaga Y."/>
            <person name="Zwiers L.-H."/>
            <person name="Turgeon B."/>
            <person name="Goodwin S."/>
            <person name="Spatafora J."/>
            <person name="Crous P."/>
            <person name="Grigoriev I."/>
        </authorList>
    </citation>
    <scope>NUCLEOTIDE SEQUENCE</scope>
    <source>
        <strain evidence="2">CBS 207.26</strain>
    </source>
</reference>
<dbReference type="Gene3D" id="3.40.630.30">
    <property type="match status" value="1"/>
</dbReference>
<dbReference type="InterPro" id="IPR052523">
    <property type="entry name" value="Trichothecene_AcTrans"/>
</dbReference>
<evidence type="ECO:0000313" key="2">
    <source>
        <dbReference type="EMBL" id="KAF2179310.1"/>
    </source>
</evidence>
<accession>A0A6A6DMZ1</accession>
<dbReference type="OrthoDB" id="2744543at2759"/>
<feature type="domain" description="N-acetyltransferase" evidence="1">
    <location>
        <begin position="110"/>
        <end position="248"/>
    </location>
</feature>
<gene>
    <name evidence="2" type="ORF">K469DRAFT_799684</name>
</gene>